<dbReference type="InterPro" id="IPR058163">
    <property type="entry name" value="LysR-type_TF_proteobact-type"/>
</dbReference>
<comment type="caution">
    <text evidence="6">The sequence shown here is derived from an EMBL/GenBank/DDBJ whole genome shotgun (WGS) entry which is preliminary data.</text>
</comment>
<evidence type="ECO:0000313" key="6">
    <source>
        <dbReference type="EMBL" id="PVH27799.1"/>
    </source>
</evidence>
<dbReference type="Gene3D" id="1.10.10.10">
    <property type="entry name" value="Winged helix-like DNA-binding domain superfamily/Winged helix DNA-binding domain"/>
    <property type="match status" value="1"/>
</dbReference>
<feature type="domain" description="HTH lysR-type" evidence="5">
    <location>
        <begin position="5"/>
        <end position="60"/>
    </location>
</feature>
<keyword evidence="4" id="KW-0804">Transcription</keyword>
<gene>
    <name evidence="6" type="ORF">DDE20_15985</name>
</gene>
<keyword evidence="2" id="KW-0805">Transcription regulation</keyword>
<organism evidence="6 7">
    <name type="scientific">Pararhodobacter oceanensis</name>
    <dbReference type="NCBI Taxonomy" id="2172121"/>
    <lineage>
        <taxon>Bacteria</taxon>
        <taxon>Pseudomonadati</taxon>
        <taxon>Pseudomonadota</taxon>
        <taxon>Alphaproteobacteria</taxon>
        <taxon>Rhodobacterales</taxon>
        <taxon>Paracoccaceae</taxon>
        <taxon>Pararhodobacter</taxon>
    </lineage>
</organism>
<keyword evidence="7" id="KW-1185">Reference proteome</keyword>
<proteinExistence type="inferred from homology"/>
<protein>
    <submittedName>
        <fullName evidence="6">Transcriptional regulator</fullName>
    </submittedName>
</protein>
<dbReference type="InterPro" id="IPR036390">
    <property type="entry name" value="WH_DNA-bd_sf"/>
</dbReference>
<dbReference type="OrthoDB" id="7216893at2"/>
<comment type="similarity">
    <text evidence="1">Belongs to the LysR transcriptional regulatory family.</text>
</comment>
<dbReference type="FunFam" id="1.10.10.10:FF:000001">
    <property type="entry name" value="LysR family transcriptional regulator"/>
    <property type="match status" value="1"/>
</dbReference>
<evidence type="ECO:0000259" key="5">
    <source>
        <dbReference type="PROSITE" id="PS50931"/>
    </source>
</evidence>
<dbReference type="PROSITE" id="PS50931">
    <property type="entry name" value="HTH_LYSR"/>
    <property type="match status" value="1"/>
</dbReference>
<dbReference type="Pfam" id="PF00126">
    <property type="entry name" value="HTH_1"/>
    <property type="match status" value="1"/>
</dbReference>
<reference evidence="6 7" key="1">
    <citation type="submission" date="2018-04" db="EMBL/GenBank/DDBJ databases">
        <title>Pararhodobacter oceanense sp. nov., isolated from marine intertidal sediment.</title>
        <authorList>
            <person name="Wang X.-L."/>
            <person name="Du Z.-J."/>
        </authorList>
    </citation>
    <scope>NUCLEOTIDE SEQUENCE [LARGE SCALE GENOMIC DNA]</scope>
    <source>
        <strain evidence="6 7">AM505</strain>
    </source>
</reference>
<dbReference type="InterPro" id="IPR036388">
    <property type="entry name" value="WH-like_DNA-bd_sf"/>
</dbReference>
<evidence type="ECO:0000256" key="3">
    <source>
        <dbReference type="ARBA" id="ARBA00023125"/>
    </source>
</evidence>
<dbReference type="Gene3D" id="3.40.190.290">
    <property type="match status" value="1"/>
</dbReference>
<dbReference type="AlphaFoldDB" id="A0A2T8HQS2"/>
<name>A0A2T8HQS2_9RHOB</name>
<dbReference type="SUPFAM" id="SSF46785">
    <property type="entry name" value="Winged helix' DNA-binding domain"/>
    <property type="match status" value="1"/>
</dbReference>
<sequence length="303" mass="33718">MMDHLRHMAIFASVVDEGSFRAAAKVIGLAPSRVSESVSDLERYLGVTLLYRTTRKIALTNEGRIFYARVAEMLRSAENGLNELNALSLEPVGALRVSMPAFLATSSLATAIAEFVRQHPQVAISVAFTDEQKDLLDDGFDVNIRAGWLDDSSMMSRKLGESDRALVVGVKYASTRPPPGHPSDLEDWDWLRYKYRPDHTTLHGADGAVVKVLGQARLDADSIDALYHFTCQNLGVTVLPEHLAARGEAKGELLRLLPAWRLIPLGYFAVWPDRSRRESLALLFVRFIAERQDHLRKTHGARG</sequence>
<keyword evidence="3" id="KW-0238">DNA-binding</keyword>
<dbReference type="GO" id="GO:0006351">
    <property type="term" value="P:DNA-templated transcription"/>
    <property type="evidence" value="ECO:0007669"/>
    <property type="project" value="TreeGrafter"/>
</dbReference>
<dbReference type="EMBL" id="QDKM01000009">
    <property type="protein sequence ID" value="PVH27799.1"/>
    <property type="molecule type" value="Genomic_DNA"/>
</dbReference>
<dbReference type="PANTHER" id="PTHR30537:SF30">
    <property type="entry name" value="TRANSCRIPTIONAL REGULATOR-RELATED"/>
    <property type="match status" value="1"/>
</dbReference>
<dbReference type="InterPro" id="IPR005119">
    <property type="entry name" value="LysR_subst-bd"/>
</dbReference>
<dbReference type="PANTHER" id="PTHR30537">
    <property type="entry name" value="HTH-TYPE TRANSCRIPTIONAL REGULATOR"/>
    <property type="match status" value="1"/>
</dbReference>
<dbReference type="RefSeq" id="WP_116559527.1">
    <property type="nucleotide sequence ID" value="NZ_QDKM01000009.1"/>
</dbReference>
<dbReference type="Proteomes" id="UP000245911">
    <property type="component" value="Unassembled WGS sequence"/>
</dbReference>
<evidence type="ECO:0000313" key="7">
    <source>
        <dbReference type="Proteomes" id="UP000245911"/>
    </source>
</evidence>
<evidence type="ECO:0000256" key="2">
    <source>
        <dbReference type="ARBA" id="ARBA00023015"/>
    </source>
</evidence>
<evidence type="ECO:0000256" key="1">
    <source>
        <dbReference type="ARBA" id="ARBA00009437"/>
    </source>
</evidence>
<dbReference type="SUPFAM" id="SSF53850">
    <property type="entry name" value="Periplasmic binding protein-like II"/>
    <property type="match status" value="1"/>
</dbReference>
<dbReference type="Pfam" id="PF03466">
    <property type="entry name" value="LysR_substrate"/>
    <property type="match status" value="1"/>
</dbReference>
<dbReference type="GO" id="GO:0043565">
    <property type="term" value="F:sequence-specific DNA binding"/>
    <property type="evidence" value="ECO:0007669"/>
    <property type="project" value="TreeGrafter"/>
</dbReference>
<dbReference type="GO" id="GO:0003700">
    <property type="term" value="F:DNA-binding transcription factor activity"/>
    <property type="evidence" value="ECO:0007669"/>
    <property type="project" value="InterPro"/>
</dbReference>
<dbReference type="CDD" id="cd08422">
    <property type="entry name" value="PBP2_CrgA_like"/>
    <property type="match status" value="1"/>
</dbReference>
<evidence type="ECO:0000256" key="4">
    <source>
        <dbReference type="ARBA" id="ARBA00023163"/>
    </source>
</evidence>
<dbReference type="InterPro" id="IPR000847">
    <property type="entry name" value="LysR_HTH_N"/>
</dbReference>
<accession>A0A2T8HQS2</accession>